<name>A0A2D4JTL6_MICLE</name>
<evidence type="ECO:0000313" key="1">
    <source>
        <dbReference type="EMBL" id="LAA99815.1"/>
    </source>
</evidence>
<proteinExistence type="predicted"/>
<sequence length="154" mass="17677">MQPLHEFFQPGVFPQKKTSQSKSSQVVKSQEAPSQTEIVFKPQFADLFHFTVLTPRLMNIYKLHRSWLKKLPRTDATVHDGHILRKKQMQARNTISPQSHIRNLQLGLKLPFVILAFCLLGTNWFLANGQGQLPGFLCLSSEIREMAQSVYQQS</sequence>
<reference evidence="1" key="2">
    <citation type="submission" date="2017-11" db="EMBL/GenBank/DDBJ databases">
        <title>Coralsnake Venomics: Analyses of Venom Gland Transcriptomes and Proteomes of Six Brazilian Taxa.</title>
        <authorList>
            <person name="Aird S.D."/>
            <person name="Jorge da Silva N."/>
            <person name="Qiu L."/>
            <person name="Villar-Briones A."/>
            <person name="Aparecida-Saddi V."/>
            <person name="Campos-Telles M.P."/>
            <person name="Grau M."/>
            <person name="Mikheyev A.S."/>
        </authorList>
    </citation>
    <scope>NUCLEOTIDE SEQUENCE</scope>
    <source>
        <tissue evidence="1">Venom_gland</tissue>
    </source>
</reference>
<dbReference type="EMBL" id="IACK01243819">
    <property type="protein sequence ID" value="LAA99815.1"/>
    <property type="molecule type" value="Transcribed_RNA"/>
</dbReference>
<accession>A0A2D4JTL6</accession>
<dbReference type="AlphaFoldDB" id="A0A2D4JTL6"/>
<reference evidence="1" key="1">
    <citation type="submission" date="2017-07" db="EMBL/GenBank/DDBJ databases">
        <authorList>
            <person name="Mikheyev A."/>
            <person name="Grau M."/>
        </authorList>
    </citation>
    <scope>NUCLEOTIDE SEQUENCE</scope>
    <source>
        <tissue evidence="1">Venom_gland</tissue>
    </source>
</reference>
<dbReference type="EMBL" id="IACK01243818">
    <property type="protein sequence ID" value="LAA99814.1"/>
    <property type="molecule type" value="Transcribed_RNA"/>
</dbReference>
<organism evidence="1">
    <name type="scientific">Micrurus lemniscatus lemniscatus</name>
    <dbReference type="NCBI Taxonomy" id="129467"/>
    <lineage>
        <taxon>Eukaryota</taxon>
        <taxon>Metazoa</taxon>
        <taxon>Chordata</taxon>
        <taxon>Craniata</taxon>
        <taxon>Vertebrata</taxon>
        <taxon>Euteleostomi</taxon>
        <taxon>Lepidosauria</taxon>
        <taxon>Squamata</taxon>
        <taxon>Bifurcata</taxon>
        <taxon>Unidentata</taxon>
        <taxon>Episquamata</taxon>
        <taxon>Toxicofera</taxon>
        <taxon>Serpentes</taxon>
        <taxon>Colubroidea</taxon>
        <taxon>Elapidae</taxon>
        <taxon>Elapinae</taxon>
        <taxon>Micrurus</taxon>
    </lineage>
</organism>
<protein>
    <submittedName>
        <fullName evidence="1">Uncharacterized protein</fullName>
    </submittedName>
</protein>